<dbReference type="EMBL" id="JBBBZM010000087">
    <property type="protein sequence ID" value="KAL0634708.1"/>
    <property type="molecule type" value="Genomic_DNA"/>
</dbReference>
<keyword evidence="4" id="KW-1185">Reference proteome</keyword>
<dbReference type="InterPro" id="IPR018170">
    <property type="entry name" value="Aldo/ket_reductase_CS"/>
</dbReference>
<dbReference type="Proteomes" id="UP001447188">
    <property type="component" value="Unassembled WGS sequence"/>
</dbReference>
<gene>
    <name evidence="3" type="ORF">Q9L58_006373</name>
</gene>
<sequence length="324" mass="36863">MSFGKTYTLNNGTTIPAVGLGTWLSKRNEVEKAVEAALRAGYRHIDAAAIYNNEEEVGRGIKNSGVPRSEFFLTSKLWNHKRAPEDVEKALDNTLKELQTDYLDLYLKYKIHWPIVFKSGDEQFPHTKTGEFVLADIPIADTWAAMEKLLDTGKVRAIGVSNFNERRIEELLKTAKVVPAVNQIEAHPFLQQPKLMKYLKGKGIHVTAYSPLGNNIYGKARVIDDAAVKEITKETGKDTAQVLIAWAVKRGTSVVPKSVTESRIISNFQQFELSDEAFEKLQKLDRNERYNDPVEWNFDMFDEHDAAYINAASKQWIKENWKKE</sequence>
<dbReference type="PROSITE" id="PS00798">
    <property type="entry name" value="ALDOKETO_REDUCTASE_1"/>
    <property type="match status" value="1"/>
</dbReference>
<dbReference type="SUPFAM" id="SSF51430">
    <property type="entry name" value="NAD(P)-linked oxidoreductase"/>
    <property type="match status" value="1"/>
</dbReference>
<dbReference type="PRINTS" id="PR00069">
    <property type="entry name" value="ALDKETRDTASE"/>
</dbReference>
<accession>A0ABR3GFI4</accession>
<dbReference type="Gene3D" id="3.20.20.100">
    <property type="entry name" value="NADP-dependent oxidoreductase domain"/>
    <property type="match status" value="1"/>
</dbReference>
<keyword evidence="1" id="KW-0560">Oxidoreductase</keyword>
<evidence type="ECO:0000256" key="1">
    <source>
        <dbReference type="ARBA" id="ARBA00023002"/>
    </source>
</evidence>
<organism evidence="3 4">
    <name type="scientific">Discina gigas</name>
    <dbReference type="NCBI Taxonomy" id="1032678"/>
    <lineage>
        <taxon>Eukaryota</taxon>
        <taxon>Fungi</taxon>
        <taxon>Dikarya</taxon>
        <taxon>Ascomycota</taxon>
        <taxon>Pezizomycotina</taxon>
        <taxon>Pezizomycetes</taxon>
        <taxon>Pezizales</taxon>
        <taxon>Discinaceae</taxon>
        <taxon>Discina</taxon>
    </lineage>
</organism>
<feature type="domain" description="NADP-dependent oxidoreductase" evidence="2">
    <location>
        <begin position="18"/>
        <end position="285"/>
    </location>
</feature>
<dbReference type="InterPro" id="IPR036812">
    <property type="entry name" value="NAD(P)_OxRdtase_dom_sf"/>
</dbReference>
<name>A0ABR3GFI4_9PEZI</name>
<dbReference type="PANTHER" id="PTHR11732">
    <property type="entry name" value="ALDO/KETO REDUCTASE"/>
    <property type="match status" value="1"/>
</dbReference>
<dbReference type="Pfam" id="PF00248">
    <property type="entry name" value="Aldo_ket_red"/>
    <property type="match status" value="1"/>
</dbReference>
<evidence type="ECO:0000313" key="3">
    <source>
        <dbReference type="EMBL" id="KAL0634708.1"/>
    </source>
</evidence>
<comment type="caution">
    <text evidence="3">The sequence shown here is derived from an EMBL/GenBank/DDBJ whole genome shotgun (WGS) entry which is preliminary data.</text>
</comment>
<reference evidence="3 4" key="1">
    <citation type="submission" date="2024-02" db="EMBL/GenBank/DDBJ databases">
        <title>Discinaceae phylogenomics.</title>
        <authorList>
            <person name="Dirks A.C."/>
            <person name="James T.Y."/>
        </authorList>
    </citation>
    <scope>NUCLEOTIDE SEQUENCE [LARGE SCALE GENOMIC DNA]</scope>
    <source>
        <strain evidence="3 4">ACD0624</strain>
    </source>
</reference>
<dbReference type="PROSITE" id="PS00062">
    <property type="entry name" value="ALDOKETO_REDUCTASE_2"/>
    <property type="match status" value="1"/>
</dbReference>
<protein>
    <recommendedName>
        <fullName evidence="2">NADP-dependent oxidoreductase domain-containing protein</fullName>
    </recommendedName>
</protein>
<dbReference type="InterPro" id="IPR020471">
    <property type="entry name" value="AKR"/>
</dbReference>
<dbReference type="InterPro" id="IPR023210">
    <property type="entry name" value="NADP_OxRdtase_dom"/>
</dbReference>
<proteinExistence type="predicted"/>
<dbReference type="PIRSF" id="PIRSF000097">
    <property type="entry name" value="AKR"/>
    <property type="match status" value="1"/>
</dbReference>
<evidence type="ECO:0000259" key="2">
    <source>
        <dbReference type="Pfam" id="PF00248"/>
    </source>
</evidence>
<evidence type="ECO:0000313" key="4">
    <source>
        <dbReference type="Proteomes" id="UP001447188"/>
    </source>
</evidence>